<gene>
    <name evidence="1" type="ORF">BDN72DRAFT_759230</name>
</gene>
<dbReference type="EMBL" id="ML208266">
    <property type="protein sequence ID" value="TFK74731.1"/>
    <property type="molecule type" value="Genomic_DNA"/>
</dbReference>
<name>A0ACD3BAR2_9AGAR</name>
<keyword evidence="2" id="KW-1185">Reference proteome</keyword>
<organism evidence="1 2">
    <name type="scientific">Pluteus cervinus</name>
    <dbReference type="NCBI Taxonomy" id="181527"/>
    <lineage>
        <taxon>Eukaryota</taxon>
        <taxon>Fungi</taxon>
        <taxon>Dikarya</taxon>
        <taxon>Basidiomycota</taxon>
        <taxon>Agaricomycotina</taxon>
        <taxon>Agaricomycetes</taxon>
        <taxon>Agaricomycetidae</taxon>
        <taxon>Agaricales</taxon>
        <taxon>Pluteineae</taxon>
        <taxon>Pluteaceae</taxon>
        <taxon>Pluteus</taxon>
    </lineage>
</organism>
<reference evidence="1 2" key="1">
    <citation type="journal article" date="2019" name="Nat. Ecol. Evol.">
        <title>Megaphylogeny resolves global patterns of mushroom evolution.</title>
        <authorList>
            <person name="Varga T."/>
            <person name="Krizsan K."/>
            <person name="Foldi C."/>
            <person name="Dima B."/>
            <person name="Sanchez-Garcia M."/>
            <person name="Sanchez-Ramirez S."/>
            <person name="Szollosi G.J."/>
            <person name="Szarkandi J.G."/>
            <person name="Papp V."/>
            <person name="Albert L."/>
            <person name="Andreopoulos W."/>
            <person name="Angelini C."/>
            <person name="Antonin V."/>
            <person name="Barry K.W."/>
            <person name="Bougher N.L."/>
            <person name="Buchanan P."/>
            <person name="Buyck B."/>
            <person name="Bense V."/>
            <person name="Catcheside P."/>
            <person name="Chovatia M."/>
            <person name="Cooper J."/>
            <person name="Damon W."/>
            <person name="Desjardin D."/>
            <person name="Finy P."/>
            <person name="Geml J."/>
            <person name="Haridas S."/>
            <person name="Hughes K."/>
            <person name="Justo A."/>
            <person name="Karasinski D."/>
            <person name="Kautmanova I."/>
            <person name="Kiss B."/>
            <person name="Kocsube S."/>
            <person name="Kotiranta H."/>
            <person name="LaButti K.M."/>
            <person name="Lechner B.E."/>
            <person name="Liimatainen K."/>
            <person name="Lipzen A."/>
            <person name="Lukacs Z."/>
            <person name="Mihaltcheva S."/>
            <person name="Morgado L.N."/>
            <person name="Niskanen T."/>
            <person name="Noordeloos M.E."/>
            <person name="Ohm R.A."/>
            <person name="Ortiz-Santana B."/>
            <person name="Ovrebo C."/>
            <person name="Racz N."/>
            <person name="Riley R."/>
            <person name="Savchenko A."/>
            <person name="Shiryaev A."/>
            <person name="Soop K."/>
            <person name="Spirin V."/>
            <person name="Szebenyi C."/>
            <person name="Tomsovsky M."/>
            <person name="Tulloss R.E."/>
            <person name="Uehling J."/>
            <person name="Grigoriev I.V."/>
            <person name="Vagvolgyi C."/>
            <person name="Papp T."/>
            <person name="Martin F.M."/>
            <person name="Miettinen O."/>
            <person name="Hibbett D.S."/>
            <person name="Nagy L.G."/>
        </authorList>
    </citation>
    <scope>NUCLEOTIDE SEQUENCE [LARGE SCALE GENOMIC DNA]</scope>
    <source>
        <strain evidence="1 2">NL-1719</strain>
    </source>
</reference>
<sequence>MRFTQLLGLASFLAISSASVIGEQPQRRDVWAPRVLYPNAQTTWRIKESHNVTWDLSSEPTQITNPIGRILLRQGGSTFPVLLQDNFDLRLGRIEVQVPWVLPGQYQLNLFGDFGNFSQNFTITNSDLAPETASVADHCIIC</sequence>
<proteinExistence type="predicted"/>
<evidence type="ECO:0000313" key="1">
    <source>
        <dbReference type="EMBL" id="TFK74731.1"/>
    </source>
</evidence>
<accession>A0ACD3BAR2</accession>
<evidence type="ECO:0000313" key="2">
    <source>
        <dbReference type="Proteomes" id="UP000308600"/>
    </source>
</evidence>
<protein>
    <submittedName>
        <fullName evidence="1">Uncharacterized protein</fullName>
    </submittedName>
</protein>
<dbReference type="Proteomes" id="UP000308600">
    <property type="component" value="Unassembled WGS sequence"/>
</dbReference>